<accession>A0A1A9EYQ5</accession>
<comment type="subcellular location">
    <subcellularLocation>
        <location evidence="1">Cell membrane</location>
    </subcellularLocation>
</comment>
<reference evidence="6 7" key="2">
    <citation type="journal article" date="2018" name="Int. J. Syst. Evol. Microbiol.">
        <title>Marinobacterium aestuarii sp. nov., a benzene-degrading marine bacterium isolated from estuary sediment.</title>
        <authorList>
            <person name="Bae S.S."/>
            <person name="Jung J."/>
            <person name="Chung D."/>
            <person name="Baek K."/>
        </authorList>
    </citation>
    <scope>NUCLEOTIDE SEQUENCE [LARGE SCALE GENOMIC DNA]</scope>
    <source>
        <strain evidence="6 7">ST58-10</strain>
    </source>
</reference>
<name>A0A1A9EYQ5_9GAMM</name>
<evidence type="ECO:0000313" key="7">
    <source>
        <dbReference type="Proteomes" id="UP000078070"/>
    </source>
</evidence>
<evidence type="ECO:0000256" key="3">
    <source>
        <dbReference type="ARBA" id="ARBA00022676"/>
    </source>
</evidence>
<keyword evidence="5" id="KW-0472">Membrane</keyword>
<protein>
    <recommendedName>
        <fullName evidence="8">Glycosyl transferase family 2</fullName>
    </recommendedName>
</protein>
<dbReference type="PANTHER" id="PTHR43646">
    <property type="entry name" value="GLYCOSYLTRANSFERASE"/>
    <property type="match status" value="1"/>
</dbReference>
<dbReference type="KEGG" id="mars:A8C75_11345"/>
<evidence type="ECO:0000256" key="5">
    <source>
        <dbReference type="ARBA" id="ARBA00023136"/>
    </source>
</evidence>
<dbReference type="EMBL" id="CP015839">
    <property type="protein sequence ID" value="ANG63017.1"/>
    <property type="molecule type" value="Genomic_DNA"/>
</dbReference>
<keyword evidence="3" id="KW-0328">Glycosyltransferase</keyword>
<dbReference type="AlphaFoldDB" id="A0A1A9EYQ5"/>
<dbReference type="Proteomes" id="UP000078070">
    <property type="component" value="Chromosome"/>
</dbReference>
<dbReference type="InterPro" id="IPR029044">
    <property type="entry name" value="Nucleotide-diphossugar_trans"/>
</dbReference>
<keyword evidence="7" id="KW-1185">Reference proteome</keyword>
<evidence type="ECO:0008006" key="8">
    <source>
        <dbReference type="Google" id="ProtNLM"/>
    </source>
</evidence>
<evidence type="ECO:0000256" key="1">
    <source>
        <dbReference type="ARBA" id="ARBA00004236"/>
    </source>
</evidence>
<proteinExistence type="predicted"/>
<organism evidence="6 7">
    <name type="scientific">Marinobacterium aestuarii</name>
    <dbReference type="NCBI Taxonomy" id="1821621"/>
    <lineage>
        <taxon>Bacteria</taxon>
        <taxon>Pseudomonadati</taxon>
        <taxon>Pseudomonadota</taxon>
        <taxon>Gammaproteobacteria</taxon>
        <taxon>Oceanospirillales</taxon>
        <taxon>Oceanospirillaceae</taxon>
        <taxon>Marinobacterium</taxon>
    </lineage>
</organism>
<keyword evidence="2" id="KW-1003">Cell membrane</keyword>
<evidence type="ECO:0000313" key="6">
    <source>
        <dbReference type="EMBL" id="ANG63017.1"/>
    </source>
</evidence>
<dbReference type="STRING" id="1821621.A8C75_11345"/>
<evidence type="ECO:0000256" key="4">
    <source>
        <dbReference type="ARBA" id="ARBA00022679"/>
    </source>
</evidence>
<dbReference type="Gene3D" id="3.90.550.10">
    <property type="entry name" value="Spore Coat Polysaccharide Biosynthesis Protein SpsA, Chain A"/>
    <property type="match status" value="1"/>
</dbReference>
<dbReference type="SUPFAM" id="SSF53448">
    <property type="entry name" value="Nucleotide-diphospho-sugar transferases"/>
    <property type="match status" value="1"/>
</dbReference>
<gene>
    <name evidence="6" type="ORF">A8C75_11345</name>
</gene>
<keyword evidence="4" id="KW-0808">Transferase</keyword>
<reference evidence="7" key="1">
    <citation type="submission" date="2016-05" db="EMBL/GenBank/DDBJ databases">
        <authorList>
            <person name="Baek K."/>
            <person name="Yang S.-J."/>
        </authorList>
    </citation>
    <scope>NUCLEOTIDE SEQUENCE [LARGE SCALE GENOMIC DNA]</scope>
    <source>
        <strain evidence="7">ST58-10</strain>
    </source>
</reference>
<dbReference type="GO" id="GO:0005886">
    <property type="term" value="C:plasma membrane"/>
    <property type="evidence" value="ECO:0007669"/>
    <property type="project" value="UniProtKB-SubCell"/>
</dbReference>
<dbReference type="GO" id="GO:0016757">
    <property type="term" value="F:glycosyltransferase activity"/>
    <property type="evidence" value="ECO:0007669"/>
    <property type="project" value="UniProtKB-KW"/>
</dbReference>
<evidence type="ECO:0000256" key="2">
    <source>
        <dbReference type="ARBA" id="ARBA00022475"/>
    </source>
</evidence>
<sequence>MAPPAVKSEVGTPPVSVIIPIGPGETGPFRLIETLDLLPPSWEVICALCESRDDIALPLNKRIYTVISVKGRAIQMNTAAQLARGRALWFLHLDSVLTREMIHALEQGLASKSDALHYFRLAFASDGAGPMTLNAKGANLRSAWLGIPFGDQGLCLSATNFRALDGYCEKASYGEDHLLVWRARQMGLKLNGLDAELCTSARKYHQQGWWHLTLLYQWRWIRQALPQYLCLLSGQRKLRARLGK</sequence>
<dbReference type="PANTHER" id="PTHR43646:SF2">
    <property type="entry name" value="GLYCOSYLTRANSFERASE 2-LIKE DOMAIN-CONTAINING PROTEIN"/>
    <property type="match status" value="1"/>
</dbReference>